<dbReference type="Proteomes" id="UP001308179">
    <property type="component" value="Unassembled WGS sequence"/>
</dbReference>
<dbReference type="Gene3D" id="3.40.50.10910">
    <property type="entry name" value="Amidohydrolase"/>
    <property type="match status" value="1"/>
</dbReference>
<dbReference type="SUPFAM" id="SSF51338">
    <property type="entry name" value="Composite domain of metallo-dependent hydrolases"/>
    <property type="match status" value="1"/>
</dbReference>
<name>A0ABR0LGW1_9PEZI</name>
<dbReference type="PANTHER" id="PTHR43135">
    <property type="entry name" value="ALPHA-D-RIBOSE 1-METHYLPHOSPHONATE 5-TRIPHOSPHATE DIPHOSPHATASE"/>
    <property type="match status" value="1"/>
</dbReference>
<dbReference type="Pfam" id="PF01979">
    <property type="entry name" value="Amidohydro_1"/>
    <property type="match status" value="1"/>
</dbReference>
<organism evidence="2 3">
    <name type="scientific">Rachicladosporium monterosium</name>
    <dbReference type="NCBI Taxonomy" id="1507873"/>
    <lineage>
        <taxon>Eukaryota</taxon>
        <taxon>Fungi</taxon>
        <taxon>Dikarya</taxon>
        <taxon>Ascomycota</taxon>
        <taxon>Pezizomycotina</taxon>
        <taxon>Dothideomycetes</taxon>
        <taxon>Dothideomycetidae</taxon>
        <taxon>Cladosporiales</taxon>
        <taxon>Cladosporiaceae</taxon>
        <taxon>Rachicladosporium</taxon>
    </lineage>
</organism>
<dbReference type="InterPro" id="IPR032466">
    <property type="entry name" value="Metal_Hydrolase"/>
</dbReference>
<dbReference type="EMBL" id="JAVRRR010000003">
    <property type="protein sequence ID" value="KAK5148564.1"/>
    <property type="molecule type" value="Genomic_DNA"/>
</dbReference>
<dbReference type="Gene3D" id="3.30.110.90">
    <property type="entry name" value="Amidohydrolase"/>
    <property type="match status" value="1"/>
</dbReference>
<dbReference type="Gene3D" id="2.30.40.10">
    <property type="entry name" value="Urease, subunit C, domain 1"/>
    <property type="match status" value="1"/>
</dbReference>
<dbReference type="SUPFAM" id="SSF51556">
    <property type="entry name" value="Metallo-dependent hydrolases"/>
    <property type="match status" value="1"/>
</dbReference>
<dbReference type="PANTHER" id="PTHR43135:SF3">
    <property type="entry name" value="ALPHA-D-RIBOSE 1-METHYLPHOSPHONATE 5-TRIPHOSPHATE DIPHOSPHATASE"/>
    <property type="match status" value="1"/>
</dbReference>
<evidence type="ECO:0000313" key="3">
    <source>
        <dbReference type="Proteomes" id="UP001308179"/>
    </source>
</evidence>
<accession>A0ABR0LGW1</accession>
<dbReference type="InterPro" id="IPR051781">
    <property type="entry name" value="Metallo-dep_Hydrolase"/>
</dbReference>
<reference evidence="2 3" key="1">
    <citation type="submission" date="2023-08" db="EMBL/GenBank/DDBJ databases">
        <title>Black Yeasts Isolated from many extreme environments.</title>
        <authorList>
            <person name="Coleine C."/>
            <person name="Stajich J.E."/>
            <person name="Selbmann L."/>
        </authorList>
    </citation>
    <scope>NUCLEOTIDE SEQUENCE [LARGE SCALE GENOMIC DNA]</scope>
    <source>
        <strain evidence="2 3">CCFEE 5386</strain>
    </source>
</reference>
<keyword evidence="3" id="KW-1185">Reference proteome</keyword>
<dbReference type="Gene3D" id="1.20.58.520">
    <property type="entry name" value="Amidohydrolase"/>
    <property type="match status" value="1"/>
</dbReference>
<protein>
    <recommendedName>
        <fullName evidence="1">Amidohydrolase-related domain-containing protein</fullName>
    </recommendedName>
</protein>
<evidence type="ECO:0000259" key="1">
    <source>
        <dbReference type="Pfam" id="PF01979"/>
    </source>
</evidence>
<feature type="domain" description="Amidohydrolase-related" evidence="1">
    <location>
        <begin position="53"/>
        <end position="255"/>
    </location>
</feature>
<evidence type="ECO:0000313" key="2">
    <source>
        <dbReference type="EMBL" id="KAK5148564.1"/>
    </source>
</evidence>
<gene>
    <name evidence="2" type="ORF">LTR32_000161</name>
</gene>
<comment type="caution">
    <text evidence="2">The sequence shown here is derived from an EMBL/GenBank/DDBJ whole genome shotgun (WGS) entry which is preliminary data.</text>
</comment>
<sequence length="324" mass="35324">MAVPFLITDVRVFDGQDVIERGSVLVEKGMISQVSPGRVDFDGLTLPKPGCTLISGLIDVHIHATHGSNLALPQSLRFGVTTVLDMHNEWCRIEKLRRQSMGGGCADLKVAGVAATVEGGWPSPMILLNDDSPQMRQAISEWPNLRTPDEGRQYVQDRLKEGVDYIKLMHESGSFMARDLVKPTIEVQRAITDEAHKAGLLVLAHATSLEDTVEILNCGVDGLTHTFIDRPPTAELISAYKANNAHCNPTLATMASTTAEGRELQVQFAQDARVQSLIGSVERERKCSCTKIAVGQSMTCENAFETVRQMRVAGITVLVYGTPT</sequence>
<dbReference type="InterPro" id="IPR006680">
    <property type="entry name" value="Amidohydro-rel"/>
</dbReference>
<proteinExistence type="predicted"/>
<dbReference type="InterPro" id="IPR011059">
    <property type="entry name" value="Metal-dep_hydrolase_composite"/>
</dbReference>